<feature type="transmembrane region" description="Helical" evidence="1">
    <location>
        <begin position="534"/>
        <end position="562"/>
    </location>
</feature>
<organism evidence="2 3">
    <name type="scientific">Nocardioides mesophilus</name>
    <dbReference type="NCBI Taxonomy" id="433659"/>
    <lineage>
        <taxon>Bacteria</taxon>
        <taxon>Bacillati</taxon>
        <taxon>Actinomycetota</taxon>
        <taxon>Actinomycetes</taxon>
        <taxon>Propionibacteriales</taxon>
        <taxon>Nocardioidaceae</taxon>
        <taxon>Nocardioides</taxon>
    </lineage>
</organism>
<evidence type="ECO:0000313" key="3">
    <source>
        <dbReference type="Proteomes" id="UP000515947"/>
    </source>
</evidence>
<dbReference type="KEGG" id="nmes:H9L09_14925"/>
<keyword evidence="1" id="KW-1133">Transmembrane helix</keyword>
<keyword evidence="1" id="KW-0472">Membrane</keyword>
<evidence type="ECO:0000313" key="2">
    <source>
        <dbReference type="EMBL" id="QNN51822.1"/>
    </source>
</evidence>
<keyword evidence="3" id="KW-1185">Reference proteome</keyword>
<feature type="transmembrane region" description="Helical" evidence="1">
    <location>
        <begin position="469"/>
        <end position="487"/>
    </location>
</feature>
<evidence type="ECO:0008006" key="4">
    <source>
        <dbReference type="Google" id="ProtNLM"/>
    </source>
</evidence>
<feature type="transmembrane region" description="Helical" evidence="1">
    <location>
        <begin position="337"/>
        <end position="354"/>
    </location>
</feature>
<protein>
    <recommendedName>
        <fullName evidence="4">DUF946 domain-containing protein</fullName>
    </recommendedName>
</protein>
<dbReference type="EMBL" id="CP060713">
    <property type="protein sequence ID" value="QNN51822.1"/>
    <property type="molecule type" value="Genomic_DNA"/>
</dbReference>
<keyword evidence="1" id="KW-0812">Transmembrane</keyword>
<evidence type="ECO:0000256" key="1">
    <source>
        <dbReference type="SAM" id="Phobius"/>
    </source>
</evidence>
<reference evidence="2 3" key="1">
    <citation type="submission" date="2020-08" db="EMBL/GenBank/DDBJ databases">
        <title>Genome sequence of Nocardioides mesophilus KACC 16243T.</title>
        <authorList>
            <person name="Hyun D.-W."/>
            <person name="Bae J.-W."/>
        </authorList>
    </citation>
    <scope>NUCLEOTIDE SEQUENCE [LARGE SCALE GENOMIC DNA]</scope>
    <source>
        <strain evidence="2 3">KACC 16243</strain>
    </source>
</reference>
<accession>A0A7G9R897</accession>
<feature type="transmembrane region" description="Helical" evidence="1">
    <location>
        <begin position="423"/>
        <end position="448"/>
    </location>
</feature>
<gene>
    <name evidence="2" type="ORF">H9L09_14925</name>
</gene>
<proteinExistence type="predicted"/>
<dbReference type="AlphaFoldDB" id="A0A7G9R897"/>
<name>A0A7G9R897_9ACTN</name>
<feature type="transmembrane region" description="Helical" evidence="1">
    <location>
        <begin position="388"/>
        <end position="408"/>
    </location>
</feature>
<dbReference type="PANTHER" id="PTHR48174">
    <property type="entry name" value="DUF946 FAMILY PROTEIN"/>
    <property type="match status" value="1"/>
</dbReference>
<dbReference type="RefSeq" id="WP_187577665.1">
    <property type="nucleotide sequence ID" value="NZ_CP060713.1"/>
</dbReference>
<dbReference type="Proteomes" id="UP000515947">
    <property type="component" value="Chromosome"/>
</dbReference>
<dbReference type="PANTHER" id="PTHR48174:SF5">
    <property type="entry name" value="VACUOLAR PROTEIN SORTING-ASSOCIATED PROTEIN 62"/>
    <property type="match status" value="1"/>
</dbReference>
<feature type="transmembrane region" description="Helical" evidence="1">
    <location>
        <begin position="493"/>
        <end position="513"/>
    </location>
</feature>
<sequence>MAGAAAPAGAAQPGTSDEQALAEKYAPVLMLQVQKTGCGSGEPYQPSSVDPLLQNPSIALRGPWTPQDIVKVAPGAARLARGLPGYSLDFPGNPLAPGCSYEQWAAATWQGTPPTVYAHVATEKGHPDRLALQYYFFYPYNDFNNKHEGDWERIQVEFAAASARAALQTEPVLTAYSQHYGSENATWGGSDLEVMDRTHPVVYVSTGSHASHYTSALFLGRSGAQGFGCDTTLGPNRTVRPDVVTIPSDPTTALERFPWIGYEGHWGERGTLEFYDGPTGPNMKPAWTKPFSWSEQGRSRSYAVPGGQAYGGAGTAFFCSAVSGGSEVLRVLTVRPAATLGVLVIALLVVVWLVRRTSWRDSAPLPLEAARTTGQVIAVSWQLLRQRFWLFAGIATPVVIVSAGATLLQEVLLPGDPNAAPPAWFLAGHVLLLLLALLLAQAATIQAASEVEAGRHVTPLSAYRLVRPAAPRLLATGALVLLVLTVLGASLALAVMTFVCVWAWCLFVPVVVREETRGFRSLLRSWRLVRREKVTVLSVPGLSLLLGSLVGGLLGTLVILVVQAPFAVVNMVPSLAALVLQPFVSLMLLYAYFNGRAHEALSPQVPASSTASSLRA</sequence>
<feature type="transmembrane region" description="Helical" evidence="1">
    <location>
        <begin position="574"/>
        <end position="593"/>
    </location>
</feature>